<sequence>MEKGKKERKHEPRGRSSKRVGLELHWMGDKPVGEKEEKNSAIWSFSRRAVVRSSRAEQSGVPVPATEDDDDEVEEEEDDDDNDDLFLILRLVFIFTFKSSTILPSLILTTI</sequence>
<gene>
    <name evidence="2" type="ORF">F2Q68_00008459</name>
</gene>
<dbReference type="AlphaFoldDB" id="A0A8S9KV54"/>
<dbReference type="Proteomes" id="UP000712281">
    <property type="component" value="Unassembled WGS sequence"/>
</dbReference>
<dbReference type="EMBL" id="QGKW02000717">
    <property type="protein sequence ID" value="KAF2597148.1"/>
    <property type="molecule type" value="Genomic_DNA"/>
</dbReference>
<accession>A0A8S9KV54</accession>
<comment type="caution">
    <text evidence="2">The sequence shown here is derived from an EMBL/GenBank/DDBJ whole genome shotgun (WGS) entry which is preliminary data.</text>
</comment>
<evidence type="ECO:0000313" key="3">
    <source>
        <dbReference type="Proteomes" id="UP000712281"/>
    </source>
</evidence>
<feature type="compositionally biased region" description="Acidic residues" evidence="1">
    <location>
        <begin position="66"/>
        <end position="81"/>
    </location>
</feature>
<evidence type="ECO:0000256" key="1">
    <source>
        <dbReference type="SAM" id="MobiDB-lite"/>
    </source>
</evidence>
<evidence type="ECO:0000313" key="2">
    <source>
        <dbReference type="EMBL" id="KAF2597148.1"/>
    </source>
</evidence>
<name>A0A8S9KV54_BRACR</name>
<proteinExistence type="predicted"/>
<feature type="region of interest" description="Disordered" evidence="1">
    <location>
        <begin position="53"/>
        <end position="81"/>
    </location>
</feature>
<feature type="region of interest" description="Disordered" evidence="1">
    <location>
        <begin position="1"/>
        <end position="22"/>
    </location>
</feature>
<organism evidence="2 3">
    <name type="scientific">Brassica cretica</name>
    <name type="common">Mustard</name>
    <dbReference type="NCBI Taxonomy" id="69181"/>
    <lineage>
        <taxon>Eukaryota</taxon>
        <taxon>Viridiplantae</taxon>
        <taxon>Streptophyta</taxon>
        <taxon>Embryophyta</taxon>
        <taxon>Tracheophyta</taxon>
        <taxon>Spermatophyta</taxon>
        <taxon>Magnoliopsida</taxon>
        <taxon>eudicotyledons</taxon>
        <taxon>Gunneridae</taxon>
        <taxon>Pentapetalae</taxon>
        <taxon>rosids</taxon>
        <taxon>malvids</taxon>
        <taxon>Brassicales</taxon>
        <taxon>Brassicaceae</taxon>
        <taxon>Brassiceae</taxon>
        <taxon>Brassica</taxon>
    </lineage>
</organism>
<protein>
    <submittedName>
        <fullName evidence="2">Uncharacterized protein</fullName>
    </submittedName>
</protein>
<reference evidence="2" key="1">
    <citation type="submission" date="2019-12" db="EMBL/GenBank/DDBJ databases">
        <title>Genome sequencing and annotation of Brassica cretica.</title>
        <authorList>
            <person name="Studholme D.J."/>
            <person name="Sarris P.F."/>
        </authorList>
    </citation>
    <scope>NUCLEOTIDE SEQUENCE</scope>
    <source>
        <strain evidence="2">PFS-001/15</strain>
        <tissue evidence="2">Leaf</tissue>
    </source>
</reference>